<evidence type="ECO:0000256" key="9">
    <source>
        <dbReference type="ARBA" id="ARBA00023136"/>
    </source>
</evidence>
<dbReference type="GO" id="GO:0006811">
    <property type="term" value="P:monoatomic ion transport"/>
    <property type="evidence" value="ECO:0007669"/>
    <property type="project" value="UniProtKB-KW"/>
</dbReference>
<dbReference type="SUPFAM" id="SSF56935">
    <property type="entry name" value="Porins"/>
    <property type="match status" value="1"/>
</dbReference>
<dbReference type="RefSeq" id="WP_425511459.1">
    <property type="nucleotide sequence ID" value="NZ_CADIKM010000036.1"/>
</dbReference>
<comment type="subcellular location">
    <subcellularLocation>
        <location evidence="1">Cell outer membrane</location>
        <topology evidence="1">Multi-pass membrane protein</topology>
    </subcellularLocation>
</comment>
<dbReference type="EMBL" id="CADIKM010000036">
    <property type="protein sequence ID" value="CAB3800074.1"/>
    <property type="molecule type" value="Genomic_DNA"/>
</dbReference>
<evidence type="ECO:0000256" key="1">
    <source>
        <dbReference type="ARBA" id="ARBA00004571"/>
    </source>
</evidence>
<evidence type="ECO:0000256" key="8">
    <source>
        <dbReference type="ARBA" id="ARBA00023114"/>
    </source>
</evidence>
<evidence type="ECO:0000313" key="13">
    <source>
        <dbReference type="EMBL" id="CAB3800074.1"/>
    </source>
</evidence>
<dbReference type="Proteomes" id="UP000494115">
    <property type="component" value="Unassembled WGS sequence"/>
</dbReference>
<protein>
    <submittedName>
        <fullName evidence="13">Outer membrane porin protein</fullName>
    </submittedName>
</protein>
<evidence type="ECO:0000256" key="6">
    <source>
        <dbReference type="ARBA" id="ARBA00022729"/>
    </source>
</evidence>
<evidence type="ECO:0000256" key="2">
    <source>
        <dbReference type="ARBA" id="ARBA00011233"/>
    </source>
</evidence>
<dbReference type="CDD" id="cd00342">
    <property type="entry name" value="gram_neg_porins"/>
    <property type="match status" value="1"/>
</dbReference>
<dbReference type="AlphaFoldDB" id="A0A6S7BH09"/>
<dbReference type="InterPro" id="IPR033900">
    <property type="entry name" value="Gram_neg_porin_domain"/>
</dbReference>
<keyword evidence="3" id="KW-0813">Transport</keyword>
<dbReference type="GO" id="GO:0015288">
    <property type="term" value="F:porin activity"/>
    <property type="evidence" value="ECO:0007669"/>
    <property type="project" value="UniProtKB-KW"/>
</dbReference>
<keyword evidence="5" id="KW-0812">Transmembrane</keyword>
<evidence type="ECO:0000259" key="12">
    <source>
        <dbReference type="Pfam" id="PF13609"/>
    </source>
</evidence>
<dbReference type="PANTHER" id="PTHR34501:SF9">
    <property type="entry name" value="MAJOR OUTER MEMBRANE PROTEIN P.IA"/>
    <property type="match status" value="1"/>
</dbReference>
<proteinExistence type="predicted"/>
<feature type="chain" id="PRO_5028940515" evidence="11">
    <location>
        <begin position="23"/>
        <end position="383"/>
    </location>
</feature>
<evidence type="ECO:0000256" key="10">
    <source>
        <dbReference type="ARBA" id="ARBA00023237"/>
    </source>
</evidence>
<dbReference type="GO" id="GO:0009279">
    <property type="term" value="C:cell outer membrane"/>
    <property type="evidence" value="ECO:0007669"/>
    <property type="project" value="UniProtKB-SubCell"/>
</dbReference>
<keyword evidence="14" id="KW-1185">Reference proteome</keyword>
<evidence type="ECO:0000256" key="3">
    <source>
        <dbReference type="ARBA" id="ARBA00022448"/>
    </source>
</evidence>
<accession>A0A6S7BH09</accession>
<feature type="domain" description="Porin" evidence="12">
    <location>
        <begin position="10"/>
        <end position="352"/>
    </location>
</feature>
<dbReference type="PANTHER" id="PTHR34501">
    <property type="entry name" value="PROTEIN YDDL-RELATED"/>
    <property type="match status" value="1"/>
</dbReference>
<evidence type="ECO:0000256" key="11">
    <source>
        <dbReference type="SAM" id="SignalP"/>
    </source>
</evidence>
<dbReference type="InterPro" id="IPR050298">
    <property type="entry name" value="Gram-neg_bact_OMP"/>
</dbReference>
<keyword evidence="4" id="KW-1134">Transmembrane beta strand</keyword>
<keyword evidence="7" id="KW-0406">Ion transport</keyword>
<evidence type="ECO:0000256" key="4">
    <source>
        <dbReference type="ARBA" id="ARBA00022452"/>
    </source>
</evidence>
<reference evidence="13 14" key="1">
    <citation type="submission" date="2020-04" db="EMBL/GenBank/DDBJ databases">
        <authorList>
            <person name="De Canck E."/>
        </authorList>
    </citation>
    <scope>NUCLEOTIDE SEQUENCE [LARGE SCALE GENOMIC DNA]</scope>
    <source>
        <strain evidence="13 14">LMG 28138</strain>
    </source>
</reference>
<organism evidence="13 14">
    <name type="scientific">Pararobbsia alpina</name>
    <dbReference type="NCBI Taxonomy" id="621374"/>
    <lineage>
        <taxon>Bacteria</taxon>
        <taxon>Pseudomonadati</taxon>
        <taxon>Pseudomonadota</taxon>
        <taxon>Betaproteobacteria</taxon>
        <taxon>Burkholderiales</taxon>
        <taxon>Burkholderiaceae</taxon>
        <taxon>Pararobbsia</taxon>
    </lineage>
</organism>
<sequence length="383" mass="40591">MLNKKVMGLAVIGSLSVSLAHAQNSVTLYGSIDAGLMYTNNVKHGATQGPLYQATSGNTNGSQFGIRGSEDLGGGVTAIFKLENGFSVQNGKLGQDGRLFGRQTYVGIRDDQWGTITLGRQYDEGIDYVAPLSDVAYDFGKTGFAHPFDNDNLDYSVRINNSVKFASSNFDGFKFGTLYGFSNSSEFDANRVYSVGASYGSGPLNVGVSYLQLDGSNSTNTTGAIDVAESTANGTGGFLLGADVQRVAAAGLNYTLGSAVVGFVYSHSEFEGTEAFGSAGGNLRFDNYEVNGKYSLTPSLKVGIGYTYTDGHVTDTTTYGADSKWNQLNAQVLYFLSKSTDVYLESMYQHVSGKNYVAFVNTSGGASSTGNQIVATVGSRTRF</sequence>
<evidence type="ECO:0000256" key="7">
    <source>
        <dbReference type="ARBA" id="ARBA00023065"/>
    </source>
</evidence>
<dbReference type="Gene3D" id="2.40.160.10">
    <property type="entry name" value="Porin"/>
    <property type="match status" value="1"/>
</dbReference>
<dbReference type="GO" id="GO:0046930">
    <property type="term" value="C:pore complex"/>
    <property type="evidence" value="ECO:0007669"/>
    <property type="project" value="UniProtKB-KW"/>
</dbReference>
<name>A0A6S7BH09_9BURK</name>
<feature type="signal peptide" evidence="11">
    <location>
        <begin position="1"/>
        <end position="22"/>
    </location>
</feature>
<keyword evidence="9" id="KW-0472">Membrane</keyword>
<comment type="subunit">
    <text evidence="2">Homotrimer.</text>
</comment>
<keyword evidence="6 11" id="KW-0732">Signal</keyword>
<dbReference type="InterPro" id="IPR023614">
    <property type="entry name" value="Porin_dom_sf"/>
</dbReference>
<evidence type="ECO:0000256" key="5">
    <source>
        <dbReference type="ARBA" id="ARBA00022692"/>
    </source>
</evidence>
<keyword evidence="10" id="KW-0998">Cell outer membrane</keyword>
<keyword evidence="8" id="KW-0626">Porin</keyword>
<dbReference type="Pfam" id="PF13609">
    <property type="entry name" value="Porin_4"/>
    <property type="match status" value="1"/>
</dbReference>
<evidence type="ECO:0000313" key="14">
    <source>
        <dbReference type="Proteomes" id="UP000494115"/>
    </source>
</evidence>
<gene>
    <name evidence="13" type="ORF">LMG28138_04785</name>
</gene>